<evidence type="ECO:0000313" key="1">
    <source>
        <dbReference type="EMBL" id="TCO11705.1"/>
    </source>
</evidence>
<proteinExistence type="predicted"/>
<sequence length="112" mass="11867">MLLLLADFLAEGLYRGRQGHEDPVDSEPIEEAGGNEVVAEVCLTLARARTIPRPTSSSRNASSASTAVMSISTFASVFSGSQRTSSGELSIAAIARRRKSSAFAKNSGESYR</sequence>
<reference evidence="1 2" key="1">
    <citation type="journal article" date="2015" name="Stand. Genomic Sci.">
        <title>Genomic Encyclopedia of Bacterial and Archaeal Type Strains, Phase III: the genomes of soil and plant-associated and newly described type strains.</title>
        <authorList>
            <person name="Whitman W.B."/>
            <person name="Woyke T."/>
            <person name="Klenk H.P."/>
            <person name="Zhou Y."/>
            <person name="Lilburn T.G."/>
            <person name="Beck B.J."/>
            <person name="De Vos P."/>
            <person name="Vandamme P."/>
            <person name="Eisen J.A."/>
            <person name="Garrity G."/>
            <person name="Hugenholtz P."/>
            <person name="Kyrpides N.C."/>
        </authorList>
    </citation>
    <scope>NUCLEOTIDE SEQUENCE [LARGE SCALE GENOMIC DNA]</scope>
    <source>
        <strain evidence="1 2">VKM Ac-2538</strain>
    </source>
</reference>
<evidence type="ECO:0000313" key="2">
    <source>
        <dbReference type="Proteomes" id="UP000295818"/>
    </source>
</evidence>
<comment type="caution">
    <text evidence="1">The sequence shown here is derived from an EMBL/GenBank/DDBJ whole genome shotgun (WGS) entry which is preliminary data.</text>
</comment>
<accession>A0ABY2B8Z4</accession>
<dbReference type="EMBL" id="SLWM01000029">
    <property type="protein sequence ID" value="TCO11705.1"/>
    <property type="molecule type" value="Genomic_DNA"/>
</dbReference>
<dbReference type="Proteomes" id="UP000295818">
    <property type="component" value="Unassembled WGS sequence"/>
</dbReference>
<protein>
    <submittedName>
        <fullName evidence="1">Uncharacterized protein</fullName>
    </submittedName>
</protein>
<gene>
    <name evidence="1" type="ORF">EV644_12974</name>
</gene>
<name>A0ABY2B8Z4_9ACTN</name>
<organism evidence="1 2">
    <name type="scientific">Kribbella orskensis</name>
    <dbReference type="NCBI Taxonomy" id="2512216"/>
    <lineage>
        <taxon>Bacteria</taxon>
        <taxon>Bacillati</taxon>
        <taxon>Actinomycetota</taxon>
        <taxon>Actinomycetes</taxon>
        <taxon>Propionibacteriales</taxon>
        <taxon>Kribbellaceae</taxon>
        <taxon>Kribbella</taxon>
    </lineage>
</organism>
<keyword evidence="2" id="KW-1185">Reference proteome</keyword>